<dbReference type="Gene3D" id="2.60.40.2340">
    <property type="match status" value="1"/>
</dbReference>
<sequence length="250" mass="27114">MNHQQRLIKSLPLFFVTAGLVIMAGCKKEVINWTETKPDPVTDTVTTQADNRIISFAVATADEQGIYANVNNSKKEVTIYLPSDYAFNFIEPDITLPQGATISPAATELLPVFSTTPITYTVTGKSKETAQYKVNIVVQQPQLILAELSTSNVPKVYSFAAAVFMLIKGENIIPNGAITSMQVLDAEGKTVLSGAYEATAEKSTEITFSLSPAAAKTAGITAGTNYWVQVSSYALKTKMKYPIRFSNIPQ</sequence>
<reference evidence="1" key="1">
    <citation type="submission" date="2022-10" db="EMBL/GenBank/DDBJ databases">
        <title>Chitinophaga sp. nov., isolated from soil.</title>
        <authorList>
            <person name="Jeon C.O."/>
        </authorList>
    </citation>
    <scope>NUCLEOTIDE SEQUENCE</scope>
    <source>
        <strain evidence="1">R8</strain>
    </source>
</reference>
<dbReference type="EMBL" id="CP107006">
    <property type="protein sequence ID" value="UYQ95103.1"/>
    <property type="molecule type" value="Genomic_DNA"/>
</dbReference>
<evidence type="ECO:0000313" key="1">
    <source>
        <dbReference type="EMBL" id="UYQ95103.1"/>
    </source>
</evidence>
<accession>A0ABY6J5Z4</accession>
<protein>
    <recommendedName>
        <fullName evidence="3">DUF1735 domain-containing protein</fullName>
    </recommendedName>
</protein>
<evidence type="ECO:0000313" key="2">
    <source>
        <dbReference type="Proteomes" id="UP001162741"/>
    </source>
</evidence>
<dbReference type="RefSeq" id="WP_264282893.1">
    <property type="nucleotide sequence ID" value="NZ_CP107006.1"/>
</dbReference>
<gene>
    <name evidence="1" type="ORF">MKQ68_08340</name>
</gene>
<name>A0ABY6J5Z4_9BACT</name>
<keyword evidence="2" id="KW-1185">Reference proteome</keyword>
<evidence type="ECO:0008006" key="3">
    <source>
        <dbReference type="Google" id="ProtNLM"/>
    </source>
</evidence>
<organism evidence="1 2">
    <name type="scientific">Chitinophaga horti</name>
    <dbReference type="NCBI Taxonomy" id="2920382"/>
    <lineage>
        <taxon>Bacteria</taxon>
        <taxon>Pseudomonadati</taxon>
        <taxon>Bacteroidota</taxon>
        <taxon>Chitinophagia</taxon>
        <taxon>Chitinophagales</taxon>
        <taxon>Chitinophagaceae</taxon>
        <taxon>Chitinophaga</taxon>
    </lineage>
</organism>
<dbReference type="Proteomes" id="UP001162741">
    <property type="component" value="Chromosome"/>
</dbReference>
<dbReference type="PROSITE" id="PS51257">
    <property type="entry name" value="PROKAR_LIPOPROTEIN"/>
    <property type="match status" value="1"/>
</dbReference>
<proteinExistence type="predicted"/>